<dbReference type="InterPro" id="IPR029062">
    <property type="entry name" value="Class_I_gatase-like"/>
</dbReference>
<evidence type="ECO:0000259" key="1">
    <source>
        <dbReference type="Pfam" id="PF01965"/>
    </source>
</evidence>
<reference evidence="2" key="2">
    <citation type="submission" date="2020-09" db="EMBL/GenBank/DDBJ databases">
        <authorList>
            <person name="Sun Q."/>
            <person name="Ohkuma M."/>
        </authorList>
    </citation>
    <scope>NUCLEOTIDE SEQUENCE</scope>
    <source>
        <strain evidence="2">JCM 3313</strain>
    </source>
</reference>
<dbReference type="Pfam" id="PF01965">
    <property type="entry name" value="DJ-1_PfpI"/>
    <property type="match status" value="1"/>
</dbReference>
<proteinExistence type="predicted"/>
<dbReference type="RefSeq" id="WP_189227420.1">
    <property type="nucleotide sequence ID" value="NZ_BMRG01000025.1"/>
</dbReference>
<sequence length="213" mass="22455">MDLAFVLYPEFTALDLVGPLDVLGHQGLVGQEEVRVHFVAATREPVRSDVGLTVTPSTTFDELARADVVVVPGGDVRQALAGGQVSAWLREVHPTATWTTSVCTGSILLADAGLLAGRPATTHWAFRDALAQRGAVISTDRVVRDGKVITAAGVSAGIDMALTLVELIWGERRAQATQLFIEYDPQPPHDAGAVEKAPAEVVDGVLAALGRMA</sequence>
<dbReference type="Gene3D" id="3.40.50.880">
    <property type="match status" value="1"/>
</dbReference>
<dbReference type="EMBL" id="BMRG01000025">
    <property type="protein sequence ID" value="GGP84211.1"/>
    <property type="molecule type" value="Genomic_DNA"/>
</dbReference>
<evidence type="ECO:0000313" key="2">
    <source>
        <dbReference type="EMBL" id="GGP84211.1"/>
    </source>
</evidence>
<dbReference type="AlphaFoldDB" id="A0A918AW92"/>
<evidence type="ECO:0000313" key="3">
    <source>
        <dbReference type="Proteomes" id="UP000639606"/>
    </source>
</evidence>
<dbReference type="Proteomes" id="UP000639606">
    <property type="component" value="Unassembled WGS sequence"/>
</dbReference>
<keyword evidence="3" id="KW-1185">Reference proteome</keyword>
<dbReference type="GO" id="GO:0006355">
    <property type="term" value="P:regulation of DNA-templated transcription"/>
    <property type="evidence" value="ECO:0007669"/>
    <property type="project" value="TreeGrafter"/>
</dbReference>
<gene>
    <name evidence="2" type="ORF">GCM10010185_67640</name>
</gene>
<accession>A0A918AW92</accession>
<feature type="domain" description="DJ-1/PfpI" evidence="1">
    <location>
        <begin position="4"/>
        <end position="166"/>
    </location>
</feature>
<dbReference type="PANTHER" id="PTHR43130">
    <property type="entry name" value="ARAC-FAMILY TRANSCRIPTIONAL REGULATOR"/>
    <property type="match status" value="1"/>
</dbReference>
<name>A0A918AW92_9PSEU</name>
<dbReference type="CDD" id="cd03139">
    <property type="entry name" value="GATase1_PfpI_2"/>
    <property type="match status" value="1"/>
</dbReference>
<dbReference type="PANTHER" id="PTHR43130:SF2">
    <property type="entry name" value="DJ-1_PFPI DOMAIN-CONTAINING PROTEIN"/>
    <property type="match status" value="1"/>
</dbReference>
<keyword evidence="2" id="KW-0315">Glutamine amidotransferase</keyword>
<dbReference type="InterPro" id="IPR002818">
    <property type="entry name" value="DJ-1/PfpI"/>
</dbReference>
<comment type="caution">
    <text evidence="2">The sequence shown here is derived from an EMBL/GenBank/DDBJ whole genome shotgun (WGS) entry which is preliminary data.</text>
</comment>
<dbReference type="SUPFAM" id="SSF52317">
    <property type="entry name" value="Class I glutamine amidotransferase-like"/>
    <property type="match status" value="1"/>
</dbReference>
<dbReference type="InterPro" id="IPR052158">
    <property type="entry name" value="INH-QAR"/>
</dbReference>
<protein>
    <submittedName>
        <fullName evidence="2">Glutamine amidotransferase</fullName>
    </submittedName>
</protein>
<reference evidence="2" key="1">
    <citation type="journal article" date="2014" name="Int. J. Syst. Evol. Microbiol.">
        <title>Complete genome sequence of Corynebacterium casei LMG S-19264T (=DSM 44701T), isolated from a smear-ripened cheese.</title>
        <authorList>
            <consortium name="US DOE Joint Genome Institute (JGI-PGF)"/>
            <person name="Walter F."/>
            <person name="Albersmeier A."/>
            <person name="Kalinowski J."/>
            <person name="Ruckert C."/>
        </authorList>
    </citation>
    <scope>NUCLEOTIDE SEQUENCE</scope>
    <source>
        <strain evidence="2">JCM 3313</strain>
    </source>
</reference>
<organism evidence="2 3">
    <name type="scientific">Saccharothrix coeruleofusca</name>
    <dbReference type="NCBI Taxonomy" id="33919"/>
    <lineage>
        <taxon>Bacteria</taxon>
        <taxon>Bacillati</taxon>
        <taxon>Actinomycetota</taxon>
        <taxon>Actinomycetes</taxon>
        <taxon>Pseudonocardiales</taxon>
        <taxon>Pseudonocardiaceae</taxon>
        <taxon>Saccharothrix</taxon>
    </lineage>
</organism>